<comment type="cofactor">
    <cofactor evidence="6">
        <name>Mg(2+)</name>
        <dbReference type="ChEBI" id="CHEBI:18420"/>
    </cofactor>
    <cofactor evidence="6">
        <name>Mn(2+)</name>
        <dbReference type="ChEBI" id="CHEBI:29035"/>
    </cofactor>
</comment>
<protein>
    <recommendedName>
        <fullName evidence="6">2-succinyl-5-enolpyruvyl-6-hydroxy-3-cyclohexene-1-carboxylate synthase</fullName>
        <shortName evidence="6">SEPHCHC synthase</shortName>
        <ecNumber evidence="6">2.2.1.9</ecNumber>
    </recommendedName>
</protein>
<evidence type="ECO:0000256" key="3">
    <source>
        <dbReference type="ARBA" id="ARBA00022842"/>
    </source>
</evidence>
<evidence type="ECO:0000313" key="9">
    <source>
        <dbReference type="EMBL" id="MUL37712.1"/>
    </source>
</evidence>
<dbReference type="GO" id="GO:0009234">
    <property type="term" value="P:menaquinone biosynthetic process"/>
    <property type="evidence" value="ECO:0007669"/>
    <property type="project" value="InterPro"/>
</dbReference>
<comment type="function">
    <text evidence="6">Catalyzes the thiamine diphosphate-dependent decarboxylation of 2-oxoglutarate and the subsequent addition of the resulting succinic semialdehyde-thiamine pyrophosphate anion to isochorismate to yield 2-succinyl-5-enolpyruvyl-6-hydroxy-3-cyclohexene-1-carboxylate (SEPHCHC).</text>
</comment>
<dbReference type="UniPathway" id="UPA00995"/>
<dbReference type="GO" id="GO:0042372">
    <property type="term" value="P:phylloquinone biosynthetic process"/>
    <property type="evidence" value="ECO:0007669"/>
    <property type="project" value="UniProtKB-UniRule"/>
</dbReference>
<dbReference type="InterPro" id="IPR012001">
    <property type="entry name" value="Thiamin_PyroP_enz_TPP-bd_dom"/>
</dbReference>
<comment type="pathway">
    <text evidence="6">Cofactor biosynthesis; phylloquinone biosynthesis.</text>
</comment>
<sequence length="584" mass="65288">MLDFSNTNTVWGSILAETFKRLGLTTAVICPGSRSTPLTIAFAQTHGVEAIPILDERSAAFFALGIARQTGLPVVLVCTSGTAAANFYPAIIEARESRVPLIVLTADRPPELRDCRSGQTINQTKLYGTYPNWYAELALPSLDIEMLAYLRQTLIYAWERSRYPVPGVVHLNIPFRDPLAPIPDTATKLLQSQFQPEEFFSGITNSSPLTPHPGLRPASLTPLTPLQEWQQHNQGIIIAGLAQPQQPREYCGAIAQLAKTLKFPVLAEALSPVRNYADLNPYLISIYDLIVRNPQLAQQLQPEIVIQIGELPTSKDLRHWLSVTQPQRWIVDPCDHNLDPLHGKTIHLRTTVEQLAQLIEPKASTTYLQLWCDVETKVRSACDRTMAEIDHLFEGKAAWLLSQVLPPETPLFIANSMPVRDMEFFWKPSNSNIRPFFNRGANGIDGTLSTALGVAHRNQSSVLLTGDLTLLHDTNGFLINNKFIGHLTIVLINNNGGGIFEMLPISKFEPPFEKFFATPQNIDFAQLCATYNVEHELIQSWEHLQQKLNSLPITGIRVLELKTDRKADAKWRKDNLGKLATEHL</sequence>
<comment type="cofactor">
    <cofactor evidence="6">
        <name>thiamine diphosphate</name>
        <dbReference type="ChEBI" id="CHEBI:58937"/>
    </cofactor>
    <text evidence="6">Binds 1 thiamine pyrophosphate per subunit.</text>
</comment>
<keyword evidence="10" id="KW-1185">Reference proteome</keyword>
<keyword evidence="2 6" id="KW-0479">Metal-binding</keyword>
<organism evidence="9 10">
    <name type="scientific">Gloeocapsopsis dulcis AAB1 = 1H9</name>
    <dbReference type="NCBI Taxonomy" id="1433147"/>
    <lineage>
        <taxon>Bacteria</taxon>
        <taxon>Bacillati</taxon>
        <taxon>Cyanobacteriota</taxon>
        <taxon>Cyanophyceae</taxon>
        <taxon>Oscillatoriophycideae</taxon>
        <taxon>Chroococcales</taxon>
        <taxon>Chroococcaceae</taxon>
        <taxon>Gloeocapsopsis</taxon>
        <taxon>Gloeocapsopsis dulcis</taxon>
    </lineage>
</organism>
<proteinExistence type="inferred from homology"/>
<evidence type="ECO:0000256" key="1">
    <source>
        <dbReference type="ARBA" id="ARBA00022679"/>
    </source>
</evidence>
<dbReference type="InterPro" id="IPR004433">
    <property type="entry name" value="MenaQ_synth_MenD"/>
</dbReference>
<comment type="catalytic activity">
    <reaction evidence="6">
        <text>isochorismate + 2-oxoglutarate + H(+) = 5-enolpyruvoyl-6-hydroxy-2-succinyl-cyclohex-3-ene-1-carboxylate + CO2</text>
        <dbReference type="Rhea" id="RHEA:25593"/>
        <dbReference type="ChEBI" id="CHEBI:15378"/>
        <dbReference type="ChEBI" id="CHEBI:16526"/>
        <dbReference type="ChEBI" id="CHEBI:16810"/>
        <dbReference type="ChEBI" id="CHEBI:29780"/>
        <dbReference type="ChEBI" id="CHEBI:58818"/>
        <dbReference type="EC" id="2.2.1.9"/>
    </reaction>
</comment>
<keyword evidence="4 6" id="KW-0786">Thiamine pyrophosphate</keyword>
<dbReference type="GO" id="GO:0030145">
    <property type="term" value="F:manganese ion binding"/>
    <property type="evidence" value="ECO:0007669"/>
    <property type="project" value="UniProtKB-UniRule"/>
</dbReference>
<dbReference type="RefSeq" id="WP_105219532.1">
    <property type="nucleotide sequence ID" value="NZ_CAWNSU010000039.1"/>
</dbReference>
<dbReference type="EC" id="2.2.1.9" evidence="6"/>
<dbReference type="CDD" id="cd02009">
    <property type="entry name" value="TPP_SHCHC_synthase"/>
    <property type="match status" value="1"/>
</dbReference>
<dbReference type="EMBL" id="NAPY01000025">
    <property type="protein sequence ID" value="MUL37712.1"/>
    <property type="molecule type" value="Genomic_DNA"/>
</dbReference>
<dbReference type="PANTHER" id="PTHR42916">
    <property type="entry name" value="2-SUCCINYL-5-ENOLPYRUVYL-6-HYDROXY-3-CYCLOHEXENE-1-CARBOXYLATE SYNTHASE"/>
    <property type="match status" value="1"/>
</dbReference>
<dbReference type="NCBIfam" id="TIGR00173">
    <property type="entry name" value="menD"/>
    <property type="match status" value="1"/>
</dbReference>
<evidence type="ECO:0000259" key="8">
    <source>
        <dbReference type="Pfam" id="PF16582"/>
    </source>
</evidence>
<dbReference type="PANTHER" id="PTHR42916:SF1">
    <property type="entry name" value="PROTEIN PHYLLO, CHLOROPLASTIC"/>
    <property type="match status" value="1"/>
</dbReference>
<dbReference type="GO" id="GO:0070204">
    <property type="term" value="F:2-succinyl-5-enolpyruvyl-6-hydroxy-3-cyclohexene-1-carboxylic-acid synthase activity"/>
    <property type="evidence" value="ECO:0007669"/>
    <property type="project" value="UniProtKB-UniRule"/>
</dbReference>
<dbReference type="Gene3D" id="3.40.50.1220">
    <property type="entry name" value="TPP-binding domain"/>
    <property type="match status" value="1"/>
</dbReference>
<dbReference type="OrthoDB" id="9791859at2"/>
<dbReference type="SUPFAM" id="SSF52518">
    <property type="entry name" value="Thiamin diphosphate-binding fold (THDP-binding)"/>
    <property type="match status" value="2"/>
</dbReference>
<evidence type="ECO:0000256" key="5">
    <source>
        <dbReference type="ARBA" id="ARBA00023211"/>
    </source>
</evidence>
<evidence type="ECO:0000256" key="4">
    <source>
        <dbReference type="ARBA" id="ARBA00023052"/>
    </source>
</evidence>
<dbReference type="CDD" id="cd07037">
    <property type="entry name" value="TPP_PYR_MenD"/>
    <property type="match status" value="1"/>
</dbReference>
<dbReference type="InterPro" id="IPR029061">
    <property type="entry name" value="THDP-binding"/>
</dbReference>
<keyword evidence="3 6" id="KW-0460">Magnesium</keyword>
<comment type="caution">
    <text evidence="9">The sequence shown here is derived from an EMBL/GenBank/DDBJ whole genome shotgun (WGS) entry which is preliminary data.</text>
</comment>
<dbReference type="AlphaFoldDB" id="A0A6N8FYM5"/>
<dbReference type="InterPro" id="IPR032264">
    <property type="entry name" value="MenD_middle"/>
</dbReference>
<keyword evidence="5 6" id="KW-0464">Manganese</keyword>
<evidence type="ECO:0000256" key="6">
    <source>
        <dbReference type="HAMAP-Rule" id="MF_01659"/>
    </source>
</evidence>
<dbReference type="UniPathway" id="UPA01057">
    <property type="reaction ID" value="UER00164"/>
</dbReference>
<dbReference type="Gene3D" id="3.40.50.970">
    <property type="match status" value="2"/>
</dbReference>
<dbReference type="GO" id="GO:0000287">
    <property type="term" value="F:magnesium ion binding"/>
    <property type="evidence" value="ECO:0007669"/>
    <property type="project" value="UniProtKB-UniRule"/>
</dbReference>
<feature type="domain" description="Thiamine pyrophosphate enzyme N-terminal TPP-binding" evidence="7">
    <location>
        <begin position="13"/>
        <end position="117"/>
    </location>
</feature>
<evidence type="ECO:0000313" key="10">
    <source>
        <dbReference type="Proteomes" id="UP000441797"/>
    </source>
</evidence>
<gene>
    <name evidence="6" type="primary">menD</name>
    <name evidence="9" type="ORF">BWI75_15595</name>
</gene>
<evidence type="ECO:0000256" key="2">
    <source>
        <dbReference type="ARBA" id="ARBA00022723"/>
    </source>
</evidence>
<accession>A0A6N8FYM5</accession>
<dbReference type="Pfam" id="PF02776">
    <property type="entry name" value="TPP_enzyme_N"/>
    <property type="match status" value="1"/>
</dbReference>
<dbReference type="Pfam" id="PF16582">
    <property type="entry name" value="TPP_enzyme_M_2"/>
    <property type="match status" value="1"/>
</dbReference>
<name>A0A6N8FYM5_9CHRO</name>
<comment type="pathway">
    <text evidence="6">Quinol/quinone metabolism; 1,4-dihydroxy-2-naphthoate biosynthesis; 1,4-dihydroxy-2-naphthoate from chorismate: step 2/7.</text>
</comment>
<dbReference type="Proteomes" id="UP000441797">
    <property type="component" value="Unassembled WGS sequence"/>
</dbReference>
<dbReference type="HAMAP" id="MF_01659">
    <property type="entry name" value="MenD"/>
    <property type="match status" value="1"/>
</dbReference>
<dbReference type="GO" id="GO:0030976">
    <property type="term" value="F:thiamine pyrophosphate binding"/>
    <property type="evidence" value="ECO:0007669"/>
    <property type="project" value="UniProtKB-UniRule"/>
</dbReference>
<comment type="subunit">
    <text evidence="6">Homodimer.</text>
</comment>
<dbReference type="PIRSF" id="PIRSF004983">
    <property type="entry name" value="MenD"/>
    <property type="match status" value="1"/>
</dbReference>
<reference evidence="9 10" key="1">
    <citation type="journal article" date="2019" name="Front. Microbiol.">
        <title>Genomic Features for Desiccation Tolerance and Sugar Biosynthesis in the Extremophile Gloeocapsopsis sp. UTEX B3054.</title>
        <authorList>
            <person name="Urrejola C."/>
            <person name="Alcorta J."/>
            <person name="Salas L."/>
            <person name="Vasquez M."/>
            <person name="Polz M.F."/>
            <person name="Vicuna R."/>
            <person name="Diez B."/>
        </authorList>
    </citation>
    <scope>NUCLEOTIDE SEQUENCE [LARGE SCALE GENOMIC DNA]</scope>
    <source>
        <strain evidence="9 10">1H9</strain>
    </source>
</reference>
<feature type="domain" description="Menaquinone biosynthesis protein MenD middle" evidence="8">
    <location>
        <begin position="226"/>
        <end position="413"/>
    </location>
</feature>
<comment type="similarity">
    <text evidence="6">Belongs to the TPP enzyme family. MenD subfamily.</text>
</comment>
<keyword evidence="1 6" id="KW-0808">Transferase</keyword>
<evidence type="ECO:0000259" key="7">
    <source>
        <dbReference type="Pfam" id="PF02776"/>
    </source>
</evidence>